<feature type="region of interest" description="Disordered" evidence="1">
    <location>
        <begin position="55"/>
        <end position="76"/>
    </location>
</feature>
<gene>
    <name evidence="3" type="ORF">JL106_07660</name>
</gene>
<dbReference type="Proteomes" id="UP000663792">
    <property type="component" value="Unassembled WGS sequence"/>
</dbReference>
<evidence type="ECO:0000313" key="3">
    <source>
        <dbReference type="EMBL" id="MBM9467157.1"/>
    </source>
</evidence>
<reference evidence="3" key="1">
    <citation type="submission" date="2021-01" db="EMBL/GenBank/DDBJ databases">
        <title>YIM 132084 draft genome.</title>
        <authorList>
            <person name="An D."/>
        </authorList>
    </citation>
    <scope>NUCLEOTIDE SEQUENCE</scope>
    <source>
        <strain evidence="3">YIM 132084</strain>
    </source>
</reference>
<evidence type="ECO:0000256" key="2">
    <source>
        <dbReference type="SAM" id="Phobius"/>
    </source>
</evidence>
<feature type="transmembrane region" description="Helical" evidence="2">
    <location>
        <begin position="6"/>
        <end position="27"/>
    </location>
</feature>
<dbReference type="EMBL" id="JAERWK010000010">
    <property type="protein sequence ID" value="MBM9467157.1"/>
    <property type="molecule type" value="Genomic_DNA"/>
</dbReference>
<dbReference type="AlphaFoldDB" id="A0A939C1H4"/>
<name>A0A939C1H4_9ACTN</name>
<evidence type="ECO:0000256" key="1">
    <source>
        <dbReference type="SAM" id="MobiDB-lite"/>
    </source>
</evidence>
<proteinExistence type="predicted"/>
<dbReference type="RefSeq" id="WP_205260120.1">
    <property type="nucleotide sequence ID" value="NZ_JAERWK010000010.1"/>
</dbReference>
<sequence>MSILQTVSVFVLAPLALYVLIALLVLVPHRIHQRRRPKGGPGWDYPAQWWAGSEPVASGSTISTPDSSRGGARGTW</sequence>
<comment type="caution">
    <text evidence="3">The sequence shown here is derived from an EMBL/GenBank/DDBJ whole genome shotgun (WGS) entry which is preliminary data.</text>
</comment>
<keyword evidence="2" id="KW-1133">Transmembrane helix</keyword>
<organism evidence="3 4">
    <name type="scientific">Nakamurella leprariae</name>
    <dbReference type="NCBI Taxonomy" id="2803911"/>
    <lineage>
        <taxon>Bacteria</taxon>
        <taxon>Bacillati</taxon>
        <taxon>Actinomycetota</taxon>
        <taxon>Actinomycetes</taxon>
        <taxon>Nakamurellales</taxon>
        <taxon>Nakamurellaceae</taxon>
        <taxon>Nakamurella</taxon>
    </lineage>
</organism>
<keyword evidence="2" id="KW-0812">Transmembrane</keyword>
<keyword evidence="4" id="KW-1185">Reference proteome</keyword>
<accession>A0A939C1H4</accession>
<keyword evidence="2" id="KW-0472">Membrane</keyword>
<evidence type="ECO:0000313" key="4">
    <source>
        <dbReference type="Proteomes" id="UP000663792"/>
    </source>
</evidence>
<feature type="compositionally biased region" description="Polar residues" evidence="1">
    <location>
        <begin position="58"/>
        <end position="67"/>
    </location>
</feature>
<protein>
    <submittedName>
        <fullName evidence="3">Uncharacterized protein</fullName>
    </submittedName>
</protein>